<keyword evidence="2" id="KW-1185">Reference proteome</keyword>
<name>A0ACB7Z6F3_9ERIC</name>
<reference evidence="1 2" key="1">
    <citation type="journal article" date="2021" name="Hortic Res">
        <title>High-quality reference genome and annotation aids understanding of berry development for evergreen blueberry (Vaccinium darrowii).</title>
        <authorList>
            <person name="Yu J."/>
            <person name="Hulse-Kemp A.M."/>
            <person name="Babiker E."/>
            <person name="Staton M."/>
        </authorList>
    </citation>
    <scope>NUCLEOTIDE SEQUENCE [LARGE SCALE GENOMIC DNA]</scope>
    <source>
        <strain evidence="2">cv. NJ 8807/NJ 8810</strain>
        <tissue evidence="1">Young leaf</tissue>
    </source>
</reference>
<protein>
    <submittedName>
        <fullName evidence="1">Uncharacterized protein</fullName>
    </submittedName>
</protein>
<sequence>MVATRSTSSNKGHHQRQKKRRNQETDIGLVMSQLSDLPEELLEAIEERIILYADKVRLRSVCVPWMYSTFPKLPHQKLHQSPCLLLPYSTSNNSVDTACGLFSPLDKKFYHLDLPELAGQGKLFRGSSHGWVVTSDDSSVCLLNPLTRAKLKLPPRSSFPIKEFHYGPGRKFLDKTAAHARKIILSTSPANDDYVAVAAYGRFDTLAYCRKGYTKWVHLDERNESRSSYVDFIFFRGKLYALDRGDLLIWEIGCPQIIEKVRINAPIPESPQPYLVEYSGGLLVVDRIFCLDNSDDPREARTCGFKVYKLDASRKSCVEVRDLGGDSLFLGKNSSWSISSGDFPGYKGNRIYFTDDNAHVFDQAFDPEESRGIKFDMGIYNLDDGLIESLHVPGYKDDAKNSYWPPPIWVLPKSK</sequence>
<proteinExistence type="predicted"/>
<gene>
    <name evidence="1" type="ORF">Vadar_023191</name>
</gene>
<accession>A0ACB7Z6F3</accession>
<organism evidence="1 2">
    <name type="scientific">Vaccinium darrowii</name>
    <dbReference type="NCBI Taxonomy" id="229202"/>
    <lineage>
        <taxon>Eukaryota</taxon>
        <taxon>Viridiplantae</taxon>
        <taxon>Streptophyta</taxon>
        <taxon>Embryophyta</taxon>
        <taxon>Tracheophyta</taxon>
        <taxon>Spermatophyta</taxon>
        <taxon>Magnoliopsida</taxon>
        <taxon>eudicotyledons</taxon>
        <taxon>Gunneridae</taxon>
        <taxon>Pentapetalae</taxon>
        <taxon>asterids</taxon>
        <taxon>Ericales</taxon>
        <taxon>Ericaceae</taxon>
        <taxon>Vaccinioideae</taxon>
        <taxon>Vaccinieae</taxon>
        <taxon>Vaccinium</taxon>
    </lineage>
</organism>
<comment type="caution">
    <text evidence="1">The sequence shown here is derived from an EMBL/GenBank/DDBJ whole genome shotgun (WGS) entry which is preliminary data.</text>
</comment>
<dbReference type="EMBL" id="CM037154">
    <property type="protein sequence ID" value="KAH7861216.1"/>
    <property type="molecule type" value="Genomic_DNA"/>
</dbReference>
<dbReference type="Proteomes" id="UP000828048">
    <property type="component" value="Chromosome 4"/>
</dbReference>
<evidence type="ECO:0000313" key="1">
    <source>
        <dbReference type="EMBL" id="KAH7861216.1"/>
    </source>
</evidence>
<evidence type="ECO:0000313" key="2">
    <source>
        <dbReference type="Proteomes" id="UP000828048"/>
    </source>
</evidence>